<evidence type="ECO:0000256" key="1">
    <source>
        <dbReference type="SAM" id="MobiDB-lite"/>
    </source>
</evidence>
<feature type="region of interest" description="Disordered" evidence="1">
    <location>
        <begin position="283"/>
        <end position="309"/>
    </location>
</feature>
<dbReference type="KEGG" id="mgk:FSB76_25000"/>
<evidence type="ECO:0000313" key="2">
    <source>
        <dbReference type="EMBL" id="QEC79049.1"/>
    </source>
</evidence>
<name>A0A5B8W627_9SPHI</name>
<sequence>MATDKKITDLPVASAIAASDNSILVKNGTDYQFAFSTLMEFIGTGLTVGATISFGTTLPANISGKNGDVFINTATGTLAQKIAGTWAVVYTFPTGNAADGTILYGTSIPATATGKNGDTYINTLTGIFYKKSTGAWAQVFSMQTGPAGVAGPPGATGPTGANGKTILSGSTNPSNLYTGTNGDYYINTATYTFFGPKAAGVWPAGFSLDNTDAEAIANEAELRSAADAGLQGQIDALAGSFDMRAFISAAPVCTDEAAAVTAGLAAYTLYKTATGELRYKLPNPVTPNAPTGGTVDDTADTFTYTGGEA</sequence>
<organism evidence="2 3">
    <name type="scientific">Mucilaginibacter ginsenosidivorax</name>
    <dbReference type="NCBI Taxonomy" id="862126"/>
    <lineage>
        <taxon>Bacteria</taxon>
        <taxon>Pseudomonadati</taxon>
        <taxon>Bacteroidota</taxon>
        <taxon>Sphingobacteriia</taxon>
        <taxon>Sphingobacteriales</taxon>
        <taxon>Sphingobacteriaceae</taxon>
        <taxon>Mucilaginibacter</taxon>
    </lineage>
</organism>
<accession>A0A5B8W627</accession>
<dbReference type="EMBL" id="CP042437">
    <property type="protein sequence ID" value="QEC79049.1"/>
    <property type="molecule type" value="Genomic_DNA"/>
</dbReference>
<evidence type="ECO:0000313" key="3">
    <source>
        <dbReference type="Proteomes" id="UP000321362"/>
    </source>
</evidence>
<protein>
    <recommendedName>
        <fullName evidence="4">Collagen-like protein</fullName>
    </recommendedName>
</protein>
<reference evidence="2 3" key="1">
    <citation type="journal article" date="2013" name="J. Microbiol.">
        <title>Mucilaginibacter ginsenosidivorax sp. nov., with ginsenoside converting activity isolated from sediment.</title>
        <authorList>
            <person name="Kim J.K."/>
            <person name="Choi T.E."/>
            <person name="Liu Q.M."/>
            <person name="Park H.Y."/>
            <person name="Yi T.H."/>
            <person name="Yoon M.H."/>
            <person name="Kim S.C."/>
            <person name="Im W.T."/>
        </authorList>
    </citation>
    <scope>NUCLEOTIDE SEQUENCE [LARGE SCALE GENOMIC DNA]</scope>
    <source>
        <strain evidence="2 3">KHI28</strain>
    </source>
</reference>
<dbReference type="OrthoDB" id="8457242at2"/>
<feature type="compositionally biased region" description="Polar residues" evidence="1">
    <location>
        <begin position="300"/>
        <end position="309"/>
    </location>
</feature>
<gene>
    <name evidence="2" type="ORF">FSB76_25000</name>
</gene>
<dbReference type="AlphaFoldDB" id="A0A5B8W627"/>
<keyword evidence="3" id="KW-1185">Reference proteome</keyword>
<dbReference type="Proteomes" id="UP000321362">
    <property type="component" value="Chromosome"/>
</dbReference>
<evidence type="ECO:0008006" key="4">
    <source>
        <dbReference type="Google" id="ProtNLM"/>
    </source>
</evidence>
<dbReference type="RefSeq" id="WP_147058266.1">
    <property type="nucleotide sequence ID" value="NZ_CP042437.1"/>
</dbReference>
<proteinExistence type="predicted"/>